<evidence type="ECO:0000313" key="4">
    <source>
        <dbReference type="Proteomes" id="UP000297914"/>
    </source>
</evidence>
<dbReference type="AlphaFoldDB" id="A0A5F0K750"/>
<reference evidence="2 4" key="1">
    <citation type="submission" date="2018-06" db="EMBL/GenBank/DDBJ databases">
        <title>Occurrence of a novel blaKPC-2- and qnrS2- harbouring IncP6 plasmid from Aeromonas taiwanensis isolates recovered from the river sediments.</title>
        <authorList>
            <person name="Zheng B."/>
            <person name="Yu X."/>
            <person name="Xiao Y."/>
        </authorList>
    </citation>
    <scope>NUCLEOTIDE SEQUENCE [LARGE SCALE GENOMIC DNA]</scope>
    <source>
        <strain evidence="1 3">1713</strain>
        <strain evidence="2 4">198</strain>
    </source>
</reference>
<dbReference type="EMBL" id="QORL01000045">
    <property type="protein sequence ID" value="TFF72408.1"/>
    <property type="molecule type" value="Genomic_DNA"/>
</dbReference>
<name>A0A5F0K750_9GAMM</name>
<dbReference type="EMBL" id="QORK01000045">
    <property type="protein sequence ID" value="TFF75894.1"/>
    <property type="molecule type" value="Genomic_DNA"/>
</dbReference>
<proteinExistence type="predicted"/>
<evidence type="ECO:0000313" key="1">
    <source>
        <dbReference type="EMBL" id="TFF72408.1"/>
    </source>
</evidence>
<keyword evidence="3" id="KW-1185">Reference proteome</keyword>
<evidence type="ECO:0000313" key="2">
    <source>
        <dbReference type="EMBL" id="TFF75894.1"/>
    </source>
</evidence>
<comment type="caution">
    <text evidence="2">The sequence shown here is derived from an EMBL/GenBank/DDBJ whole genome shotgun (WGS) entry which is preliminary data.</text>
</comment>
<dbReference type="Proteomes" id="UP000297720">
    <property type="component" value="Unassembled WGS sequence"/>
</dbReference>
<dbReference type="Proteomes" id="UP000297914">
    <property type="component" value="Unassembled WGS sequence"/>
</dbReference>
<evidence type="ECO:0000313" key="3">
    <source>
        <dbReference type="Proteomes" id="UP000297720"/>
    </source>
</evidence>
<gene>
    <name evidence="1" type="ORF">DRM93_17590</name>
    <name evidence="2" type="ORF">DRM94_17590</name>
</gene>
<organism evidence="2 4">
    <name type="scientific">Aeromonas taiwanensis</name>
    <dbReference type="NCBI Taxonomy" id="633417"/>
    <lineage>
        <taxon>Bacteria</taxon>
        <taxon>Pseudomonadati</taxon>
        <taxon>Pseudomonadota</taxon>
        <taxon>Gammaproteobacteria</taxon>
        <taxon>Aeromonadales</taxon>
        <taxon>Aeromonadaceae</taxon>
        <taxon>Aeromonas</taxon>
    </lineage>
</organism>
<accession>A0A5F0K750</accession>
<sequence length="72" mass="7917">MAQLREAGRFKTLLLESQDGKTVPTLVQLARDLPAGFFTRAATGIGLRQVAGRTLINRRLEPLAGPIFLDRL</sequence>
<protein>
    <submittedName>
        <fullName evidence="2">Uncharacterized protein</fullName>
    </submittedName>
</protein>